<dbReference type="eggNOG" id="KOG1384">
    <property type="taxonomic scope" value="Eukaryota"/>
</dbReference>
<keyword evidence="3" id="KW-0203">Cytokinin biosynthesis</keyword>
<evidence type="ECO:0000256" key="8">
    <source>
        <dbReference type="ARBA" id="ARBA00052386"/>
    </source>
</evidence>
<gene>
    <name evidence="11" type="ORF">RCOM_0938180</name>
</gene>
<dbReference type="GO" id="GO:0009691">
    <property type="term" value="P:cytokinin biosynthetic process"/>
    <property type="evidence" value="ECO:0000318"/>
    <property type="project" value="GO_Central"/>
</dbReference>
<dbReference type="InParanoid" id="B9RZD0"/>
<dbReference type="PANTHER" id="PTHR11088">
    <property type="entry name" value="TRNA DIMETHYLALLYLTRANSFERASE"/>
    <property type="match status" value="1"/>
</dbReference>
<evidence type="ECO:0000256" key="4">
    <source>
        <dbReference type="ARBA" id="ARBA00022741"/>
    </source>
</evidence>
<evidence type="ECO:0000256" key="10">
    <source>
        <dbReference type="ARBA" id="ARBA00066838"/>
    </source>
</evidence>
<dbReference type="OMA" id="ACHEETW"/>
<evidence type="ECO:0000256" key="9">
    <source>
        <dbReference type="ARBA" id="ARBA00055191"/>
    </source>
</evidence>
<keyword evidence="6" id="KW-0809">Transit peptide</keyword>
<dbReference type="SUPFAM" id="SSF52540">
    <property type="entry name" value="P-loop containing nucleoside triphosphate hydrolases"/>
    <property type="match status" value="1"/>
</dbReference>
<dbReference type="GO" id="GO:0009824">
    <property type="term" value="F:AMP dimethylallyltransferase activity"/>
    <property type="evidence" value="ECO:0007669"/>
    <property type="project" value="UniProtKB-ARBA"/>
</dbReference>
<dbReference type="GO" id="GO:0052622">
    <property type="term" value="F:ATP/ADP dimethylallyltransferase activity"/>
    <property type="evidence" value="ECO:0007669"/>
    <property type="project" value="UniProtKB-EC"/>
</dbReference>
<comment type="catalytic activity">
    <reaction evidence="7">
        <text>dimethylallyl diphosphate + ATP = N(6)-(dimethylallyl)adenosine 5'-triphosphate + diphosphate</text>
        <dbReference type="Rhea" id="RHEA:36331"/>
        <dbReference type="ChEBI" id="CHEBI:30616"/>
        <dbReference type="ChEBI" id="CHEBI:33019"/>
        <dbReference type="ChEBI" id="CHEBI:57623"/>
        <dbReference type="ChEBI" id="CHEBI:73532"/>
        <dbReference type="EC" id="2.5.1.112"/>
    </reaction>
</comment>
<dbReference type="InterPro" id="IPR039657">
    <property type="entry name" value="Dimethylallyltransferase"/>
</dbReference>
<comment type="catalytic activity">
    <reaction evidence="8">
        <text>dimethylallyl diphosphate + ADP = N(6)-(dimethylallyl)adenosine 5'-diphosphate + diphosphate</text>
        <dbReference type="Rhea" id="RHEA:36327"/>
        <dbReference type="ChEBI" id="CHEBI:33019"/>
        <dbReference type="ChEBI" id="CHEBI:57623"/>
        <dbReference type="ChEBI" id="CHEBI:73533"/>
        <dbReference type="ChEBI" id="CHEBI:456216"/>
        <dbReference type="EC" id="2.5.1.112"/>
    </reaction>
</comment>
<dbReference type="OrthoDB" id="775260at2759"/>
<evidence type="ECO:0000313" key="12">
    <source>
        <dbReference type="Proteomes" id="UP000008311"/>
    </source>
</evidence>
<dbReference type="Gene3D" id="3.40.50.300">
    <property type="entry name" value="P-loop containing nucleotide triphosphate hydrolases"/>
    <property type="match status" value="1"/>
</dbReference>
<evidence type="ECO:0000256" key="5">
    <source>
        <dbReference type="ARBA" id="ARBA00022840"/>
    </source>
</evidence>
<dbReference type="GO" id="GO:0006400">
    <property type="term" value="P:tRNA modification"/>
    <property type="evidence" value="ECO:0000318"/>
    <property type="project" value="GO_Central"/>
</dbReference>
<proteinExistence type="inferred from homology"/>
<dbReference type="GO" id="GO:0052381">
    <property type="term" value="F:tRNA dimethylallyltransferase activity"/>
    <property type="evidence" value="ECO:0000318"/>
    <property type="project" value="GO_Central"/>
</dbReference>
<reference evidence="12" key="1">
    <citation type="journal article" date="2010" name="Nat. Biotechnol.">
        <title>Draft genome sequence of the oilseed species Ricinus communis.</title>
        <authorList>
            <person name="Chan A.P."/>
            <person name="Crabtree J."/>
            <person name="Zhao Q."/>
            <person name="Lorenzi H."/>
            <person name="Orvis J."/>
            <person name="Puiu D."/>
            <person name="Melake-Berhan A."/>
            <person name="Jones K.M."/>
            <person name="Redman J."/>
            <person name="Chen G."/>
            <person name="Cahoon E.B."/>
            <person name="Gedil M."/>
            <person name="Stanke M."/>
            <person name="Haas B.J."/>
            <person name="Wortman J.R."/>
            <person name="Fraser-Liggett C.M."/>
            <person name="Ravel J."/>
            <person name="Rabinowicz P.D."/>
        </authorList>
    </citation>
    <scope>NUCLEOTIDE SEQUENCE [LARGE SCALE GENOMIC DNA]</scope>
    <source>
        <strain evidence="12">cv. Hale</strain>
    </source>
</reference>
<keyword evidence="2 11" id="KW-0808">Transferase</keyword>
<name>B9RZD0_RICCO</name>
<comment type="function">
    <text evidence="9">Involved in cytokinin biosynthesis. Catalyzes the transfer of an isopentenyl group from dimethylallyl diphosphate (DMAPP) to ATP and ADP.</text>
</comment>
<evidence type="ECO:0000256" key="7">
    <source>
        <dbReference type="ARBA" id="ARBA00051744"/>
    </source>
</evidence>
<dbReference type="Proteomes" id="UP000008311">
    <property type="component" value="Unassembled WGS sequence"/>
</dbReference>
<dbReference type="PANTHER" id="PTHR11088:SF88">
    <property type="entry name" value="ADENYLATE ISOPENTENYLTRANSFERASE"/>
    <property type="match status" value="1"/>
</dbReference>
<dbReference type="GO" id="GO:0005524">
    <property type="term" value="F:ATP binding"/>
    <property type="evidence" value="ECO:0007669"/>
    <property type="project" value="UniProtKB-KW"/>
</dbReference>
<evidence type="ECO:0000256" key="3">
    <source>
        <dbReference type="ARBA" id="ARBA00022712"/>
    </source>
</evidence>
<dbReference type="STRING" id="3988.B9RZD0"/>
<evidence type="ECO:0000256" key="6">
    <source>
        <dbReference type="ARBA" id="ARBA00022946"/>
    </source>
</evidence>
<dbReference type="EMBL" id="EQ973834">
    <property type="protein sequence ID" value="EEF43310.1"/>
    <property type="molecule type" value="Genomic_DNA"/>
</dbReference>
<dbReference type="Gene3D" id="1.10.287.890">
    <property type="entry name" value="Crystal structure of tRNA isopentenylpyrophosphate transferase (bh2366) domain"/>
    <property type="match status" value="1"/>
</dbReference>
<dbReference type="FunFam" id="1.10.287.890:FF:000002">
    <property type="entry name" value="Adenylate isopentenyltransferase 5, chloroplastic"/>
    <property type="match status" value="1"/>
</dbReference>
<dbReference type="Pfam" id="PF01715">
    <property type="entry name" value="IPPT"/>
    <property type="match status" value="2"/>
</dbReference>
<comment type="similarity">
    <text evidence="1">Belongs to the IPP transferase family.</text>
</comment>
<sequence>MPVAARTIKTTNGTQESHKKKKVVFILGATGTGKTKLSIDLATHYKAEIINSDKIQVYHGLDIVTNKATEAERKGIPHHLLGFLQDPEADFTIRDFCIQVHRAINHIINDNGCTPIVVGGSNTYIKALVEDDESFKGEFDACFLWMDVELSVLYKRVSKRIDQMVDAGLVDEIRGFFAPGIDYSKGVWRAIGVPEMEKYFLAEKNMADETTKRILLDAAIQETKENTCKLVNSQIAKINMFRKKLGWKLHRLNATSVFEKAGIEADDAWKKMVLNPSLKIVGDFLGEPAY</sequence>
<evidence type="ECO:0000313" key="11">
    <source>
        <dbReference type="EMBL" id="EEF43310.1"/>
    </source>
</evidence>
<keyword evidence="5" id="KW-0067">ATP-binding</keyword>
<dbReference type="EC" id="2.5.1.112" evidence="10"/>
<keyword evidence="12" id="KW-1185">Reference proteome</keyword>
<dbReference type="KEGG" id="rcu:8279540"/>
<evidence type="ECO:0000256" key="2">
    <source>
        <dbReference type="ARBA" id="ARBA00022679"/>
    </source>
</evidence>
<accession>B9RZD0</accession>
<dbReference type="AlphaFoldDB" id="B9RZD0"/>
<organism evidence="11 12">
    <name type="scientific">Ricinus communis</name>
    <name type="common">Castor bean</name>
    <dbReference type="NCBI Taxonomy" id="3988"/>
    <lineage>
        <taxon>Eukaryota</taxon>
        <taxon>Viridiplantae</taxon>
        <taxon>Streptophyta</taxon>
        <taxon>Embryophyta</taxon>
        <taxon>Tracheophyta</taxon>
        <taxon>Spermatophyta</taxon>
        <taxon>Magnoliopsida</taxon>
        <taxon>eudicotyledons</taxon>
        <taxon>Gunneridae</taxon>
        <taxon>Pentapetalae</taxon>
        <taxon>rosids</taxon>
        <taxon>fabids</taxon>
        <taxon>Malpighiales</taxon>
        <taxon>Euphorbiaceae</taxon>
        <taxon>Acalyphoideae</taxon>
        <taxon>Acalypheae</taxon>
        <taxon>Ricinus</taxon>
    </lineage>
</organism>
<evidence type="ECO:0000256" key="1">
    <source>
        <dbReference type="ARBA" id="ARBA00005842"/>
    </source>
</evidence>
<dbReference type="InterPro" id="IPR027417">
    <property type="entry name" value="P-loop_NTPase"/>
</dbReference>
<dbReference type="GO" id="GO:0005739">
    <property type="term" value="C:mitochondrion"/>
    <property type="evidence" value="ECO:0000318"/>
    <property type="project" value="GO_Central"/>
</dbReference>
<protein>
    <recommendedName>
        <fullName evidence="10">adenylate dimethylallyltransferase (ADP/ATP-dependent)</fullName>
        <ecNumber evidence="10">2.5.1.112</ecNumber>
    </recommendedName>
</protein>
<keyword evidence="4" id="KW-0547">Nucleotide-binding</keyword>